<dbReference type="GeneID" id="92904029"/>
<keyword evidence="3" id="KW-1185">Reference proteome</keyword>
<proteinExistence type="predicted"/>
<dbReference type="Proteomes" id="UP000069912">
    <property type="component" value="Chromosome"/>
</dbReference>
<dbReference type="GO" id="GO:0030234">
    <property type="term" value="F:enzyme regulator activity"/>
    <property type="evidence" value="ECO:0007669"/>
    <property type="project" value="InterPro"/>
</dbReference>
<dbReference type="SUPFAM" id="SSF54913">
    <property type="entry name" value="GlnB-like"/>
    <property type="match status" value="1"/>
</dbReference>
<dbReference type="EMBL" id="PKGY01000001">
    <property type="protein sequence ID" value="PKZ23279.1"/>
    <property type="molecule type" value="Genomic_DNA"/>
</dbReference>
<protein>
    <submittedName>
        <fullName evidence="2">P-II family nitrogen regulator</fullName>
    </submittedName>
</protein>
<gene>
    <name evidence="1" type="ORF">AWM72_08105</name>
    <name evidence="2" type="ORF">CYJ28_01645</name>
</gene>
<dbReference type="PROSITE" id="PS51343">
    <property type="entry name" value="PII_GLNB_DOM"/>
    <property type="match status" value="1"/>
</dbReference>
<evidence type="ECO:0000313" key="2">
    <source>
        <dbReference type="EMBL" id="PKZ23279.1"/>
    </source>
</evidence>
<evidence type="ECO:0000313" key="4">
    <source>
        <dbReference type="Proteomes" id="UP000234239"/>
    </source>
</evidence>
<reference evidence="1 3" key="1">
    <citation type="journal article" date="2016" name="Genome Announc.">
        <title>Complete Genome Sequences of Aerococcus christensenii CCUG 28831T, Aerococcus sanguinicola CCUG 43001T, Aerococcus urinae CCUG 36881T, Aerococcus urinaeequi CCUG 28094T, Aerococcus urinaehominis CCUG 42038 BT, and Aerococcus viridans CCUG 4311T.</title>
        <authorList>
            <person name="Carkaci D."/>
            <person name="Dargis R."/>
            <person name="Nielsen X.C."/>
            <person name="Skovgaard O."/>
            <person name="Fuursted K."/>
            <person name="Christensen J.J."/>
        </authorList>
    </citation>
    <scope>NUCLEOTIDE SEQUENCE [LARGE SCALE GENOMIC DNA]</scope>
    <source>
        <strain evidence="1 3">CCUG43001</strain>
    </source>
</reference>
<dbReference type="GO" id="GO:0006808">
    <property type="term" value="P:regulation of nitrogen utilization"/>
    <property type="evidence" value="ECO:0007669"/>
    <property type="project" value="InterPro"/>
</dbReference>
<reference evidence="3" key="2">
    <citation type="submission" date="2016-01" db="EMBL/GenBank/DDBJ databases">
        <title>Six Aerococcus type strain genome sequencing and assembly using PacBio and Illumina Hiseq.</title>
        <authorList>
            <person name="Carkaci D."/>
            <person name="Dargis R."/>
            <person name="Nielsen X.C."/>
            <person name="Skovgaard O."/>
            <person name="Fuursted K."/>
            <person name="Christensen J.J."/>
        </authorList>
    </citation>
    <scope>NUCLEOTIDE SEQUENCE [LARGE SCALE GENOMIC DNA]</scope>
    <source>
        <strain evidence="3">CCUG43001</strain>
    </source>
</reference>
<dbReference type="OrthoDB" id="9803021at2"/>
<dbReference type="InterPro" id="IPR002187">
    <property type="entry name" value="N-reg_PII"/>
</dbReference>
<dbReference type="EMBL" id="CP014160">
    <property type="protein sequence ID" value="AMB94719.1"/>
    <property type="molecule type" value="Genomic_DNA"/>
</dbReference>
<dbReference type="AlphaFoldDB" id="A0A109RE23"/>
<dbReference type="SMART" id="SM00938">
    <property type="entry name" value="P-II"/>
    <property type="match status" value="1"/>
</dbReference>
<dbReference type="RefSeq" id="WP_067976073.1">
    <property type="nucleotide sequence ID" value="NZ_CAJHKM010000002.1"/>
</dbReference>
<dbReference type="Proteomes" id="UP000234239">
    <property type="component" value="Unassembled WGS sequence"/>
</dbReference>
<name>A0A109RE23_9LACT</name>
<dbReference type="InterPro" id="IPR015867">
    <property type="entry name" value="N-reg_PII/ATP_PRibTrfase_C"/>
</dbReference>
<dbReference type="KEGG" id="asan:AWM72_08105"/>
<organism evidence="1 3">
    <name type="scientific">Aerococcus sanguinicola</name>
    <dbReference type="NCBI Taxonomy" id="119206"/>
    <lineage>
        <taxon>Bacteria</taxon>
        <taxon>Bacillati</taxon>
        <taxon>Bacillota</taxon>
        <taxon>Bacilli</taxon>
        <taxon>Lactobacillales</taxon>
        <taxon>Aerococcaceae</taxon>
        <taxon>Aerococcus</taxon>
    </lineage>
</organism>
<sequence length="104" mass="11194">MNTGKEMLMVIVDRDTSDEVIEVARQAGAQGATVLHGRGTGHEDKLSAFHIHVEPQKELVMMAVEADQVDSISQAIAEALDFNQPGTGILFSLPINETTGLYEG</sequence>
<dbReference type="InterPro" id="IPR011322">
    <property type="entry name" value="N-reg_PII-like_a/b"/>
</dbReference>
<evidence type="ECO:0000313" key="1">
    <source>
        <dbReference type="EMBL" id="AMB94719.1"/>
    </source>
</evidence>
<reference evidence="2 4" key="3">
    <citation type="submission" date="2017-12" db="EMBL/GenBank/DDBJ databases">
        <title>Phylogenetic diversity of female urinary microbiome.</title>
        <authorList>
            <person name="Thomas-White K."/>
            <person name="Wolfe A.J."/>
        </authorList>
    </citation>
    <scope>NUCLEOTIDE SEQUENCE [LARGE SCALE GENOMIC DNA]</scope>
    <source>
        <strain evidence="2 4">UMB0139</strain>
    </source>
</reference>
<evidence type="ECO:0000313" key="3">
    <source>
        <dbReference type="Proteomes" id="UP000069912"/>
    </source>
</evidence>
<accession>A0A109RE23</accession>
<dbReference type="Pfam" id="PF00543">
    <property type="entry name" value="P-II"/>
    <property type="match status" value="1"/>
</dbReference>
<dbReference type="Gene3D" id="3.30.70.120">
    <property type="match status" value="1"/>
</dbReference>